<dbReference type="EMBL" id="MU004377">
    <property type="protein sequence ID" value="KAF2653692.1"/>
    <property type="molecule type" value="Genomic_DNA"/>
</dbReference>
<feature type="compositionally biased region" description="Low complexity" evidence="1">
    <location>
        <begin position="121"/>
        <end position="137"/>
    </location>
</feature>
<feature type="compositionally biased region" description="Basic and acidic residues" evidence="1">
    <location>
        <begin position="67"/>
        <end position="82"/>
    </location>
</feature>
<proteinExistence type="predicted"/>
<evidence type="ECO:0000313" key="2">
    <source>
        <dbReference type="EMBL" id="KAF2653692.1"/>
    </source>
</evidence>
<dbReference type="AlphaFoldDB" id="A0A6A6T1Y5"/>
<dbReference type="Proteomes" id="UP000799324">
    <property type="component" value="Unassembled WGS sequence"/>
</dbReference>
<evidence type="ECO:0000256" key="1">
    <source>
        <dbReference type="SAM" id="MobiDB-lite"/>
    </source>
</evidence>
<evidence type="ECO:0000313" key="3">
    <source>
        <dbReference type="Proteomes" id="UP000799324"/>
    </source>
</evidence>
<evidence type="ECO:0008006" key="4">
    <source>
        <dbReference type="Google" id="ProtNLM"/>
    </source>
</evidence>
<sequence>MPKANLYFLPGEGIGRQIITADIARYLGPDALVRPGVGTGEQEGVSGYWVTAYHALTPQMIHDLKQDTQRWEAKHGKDRTSEAEYQGARTFTARQDRGPSEPYETSRSEYSIPGRSEYRTHTYTTTQSTYSSSAYTSAGPRSELYNENYATEYPRPTRARSYRQSSMGTDDPYIPVHTPPSPSAMSSVPK</sequence>
<gene>
    <name evidence="2" type="ORF">K491DRAFT_705703</name>
</gene>
<reference evidence="2" key="1">
    <citation type="journal article" date="2020" name="Stud. Mycol.">
        <title>101 Dothideomycetes genomes: a test case for predicting lifestyles and emergence of pathogens.</title>
        <authorList>
            <person name="Haridas S."/>
            <person name="Albert R."/>
            <person name="Binder M."/>
            <person name="Bloem J."/>
            <person name="Labutti K."/>
            <person name="Salamov A."/>
            <person name="Andreopoulos B."/>
            <person name="Baker S."/>
            <person name="Barry K."/>
            <person name="Bills G."/>
            <person name="Bluhm B."/>
            <person name="Cannon C."/>
            <person name="Castanera R."/>
            <person name="Culley D."/>
            <person name="Daum C."/>
            <person name="Ezra D."/>
            <person name="Gonzalez J."/>
            <person name="Henrissat B."/>
            <person name="Kuo A."/>
            <person name="Liang C."/>
            <person name="Lipzen A."/>
            <person name="Lutzoni F."/>
            <person name="Magnuson J."/>
            <person name="Mondo S."/>
            <person name="Nolan M."/>
            <person name="Ohm R."/>
            <person name="Pangilinan J."/>
            <person name="Park H.-J."/>
            <person name="Ramirez L."/>
            <person name="Alfaro M."/>
            <person name="Sun H."/>
            <person name="Tritt A."/>
            <person name="Yoshinaga Y."/>
            <person name="Zwiers L.-H."/>
            <person name="Turgeon B."/>
            <person name="Goodwin S."/>
            <person name="Spatafora J."/>
            <person name="Crous P."/>
            <person name="Grigoriev I."/>
        </authorList>
    </citation>
    <scope>NUCLEOTIDE SEQUENCE</scope>
    <source>
        <strain evidence="2">CBS 122681</strain>
    </source>
</reference>
<feature type="region of interest" description="Disordered" evidence="1">
    <location>
        <begin position="67"/>
        <end position="190"/>
    </location>
</feature>
<keyword evidence="3" id="KW-1185">Reference proteome</keyword>
<dbReference type="OrthoDB" id="4146887at2759"/>
<accession>A0A6A6T1Y5</accession>
<feature type="compositionally biased region" description="Basic and acidic residues" evidence="1">
    <location>
        <begin position="94"/>
        <end position="107"/>
    </location>
</feature>
<dbReference type="PANTHER" id="PTHR39609:SF1">
    <property type="entry name" value="RFEG"/>
    <property type="match status" value="1"/>
</dbReference>
<dbReference type="PANTHER" id="PTHR39609">
    <property type="entry name" value="RFEG-RELATED"/>
    <property type="match status" value="1"/>
</dbReference>
<protein>
    <recommendedName>
        <fullName evidence="4">Transcription factor RfeG</fullName>
    </recommendedName>
</protein>
<name>A0A6A6T1Y5_9PLEO</name>
<organism evidence="2 3">
    <name type="scientific">Lophiostoma macrostomum CBS 122681</name>
    <dbReference type="NCBI Taxonomy" id="1314788"/>
    <lineage>
        <taxon>Eukaryota</taxon>
        <taxon>Fungi</taxon>
        <taxon>Dikarya</taxon>
        <taxon>Ascomycota</taxon>
        <taxon>Pezizomycotina</taxon>
        <taxon>Dothideomycetes</taxon>
        <taxon>Pleosporomycetidae</taxon>
        <taxon>Pleosporales</taxon>
        <taxon>Lophiostomataceae</taxon>
        <taxon>Lophiostoma</taxon>
    </lineage>
</organism>